<accession>A0A538U704</accession>
<sequence length="174" mass="18795">MTAPVARATEMIHLDTKTLVQGSADIVVGKVESITPHWNSAHTKIFTDVSVRVTETLKGRGGDPLVLTQIGGEVDGVRYTVPGCPAFVRDEEALLFVWRDRLGRAQVNGLGQGKFDIQRDPATGEATVQRAVPGLAVSDARLLRLVPQGQAIPRIPLNDLLREIRRELGTGGGR</sequence>
<evidence type="ECO:0000313" key="1">
    <source>
        <dbReference type="EMBL" id="TMQ71663.1"/>
    </source>
</evidence>
<gene>
    <name evidence="1" type="ORF">E6K81_09530</name>
</gene>
<protein>
    <submittedName>
        <fullName evidence="1">Uncharacterized protein</fullName>
    </submittedName>
</protein>
<proteinExistence type="predicted"/>
<dbReference type="AlphaFoldDB" id="A0A538U704"/>
<dbReference type="EMBL" id="VBPB01000151">
    <property type="protein sequence ID" value="TMQ71663.1"/>
    <property type="molecule type" value="Genomic_DNA"/>
</dbReference>
<evidence type="ECO:0000313" key="2">
    <source>
        <dbReference type="Proteomes" id="UP000319771"/>
    </source>
</evidence>
<name>A0A538U704_UNCEI</name>
<reference evidence="1 2" key="1">
    <citation type="journal article" date="2019" name="Nat. Microbiol.">
        <title>Mediterranean grassland soil C-N compound turnover is dependent on rainfall and depth, and is mediated by genomically divergent microorganisms.</title>
        <authorList>
            <person name="Diamond S."/>
            <person name="Andeer P.F."/>
            <person name="Li Z."/>
            <person name="Crits-Christoph A."/>
            <person name="Burstein D."/>
            <person name="Anantharaman K."/>
            <person name="Lane K.R."/>
            <person name="Thomas B.C."/>
            <person name="Pan C."/>
            <person name="Northen T.R."/>
            <person name="Banfield J.F."/>
        </authorList>
    </citation>
    <scope>NUCLEOTIDE SEQUENCE [LARGE SCALE GENOMIC DNA]</scope>
    <source>
        <strain evidence="1">WS_11</strain>
    </source>
</reference>
<dbReference type="Proteomes" id="UP000319771">
    <property type="component" value="Unassembled WGS sequence"/>
</dbReference>
<comment type="caution">
    <text evidence="1">The sequence shown here is derived from an EMBL/GenBank/DDBJ whole genome shotgun (WGS) entry which is preliminary data.</text>
</comment>
<organism evidence="1 2">
    <name type="scientific">Eiseniibacteriota bacterium</name>
    <dbReference type="NCBI Taxonomy" id="2212470"/>
    <lineage>
        <taxon>Bacteria</taxon>
        <taxon>Candidatus Eiseniibacteriota</taxon>
    </lineage>
</organism>